<evidence type="ECO:0000256" key="1">
    <source>
        <dbReference type="ARBA" id="ARBA00009631"/>
    </source>
</evidence>
<dbReference type="GO" id="GO:0051015">
    <property type="term" value="F:actin filament binding"/>
    <property type="evidence" value="ECO:0007669"/>
    <property type="project" value="TreeGrafter"/>
</dbReference>
<accession>A0AAD9IZ97</accession>
<dbReference type="InterPro" id="IPR000557">
    <property type="entry name" value="Calponin_repeat"/>
</dbReference>
<dbReference type="Proteomes" id="UP001208570">
    <property type="component" value="Unassembled WGS sequence"/>
</dbReference>
<reference evidence="8" key="1">
    <citation type="journal article" date="2023" name="Mol. Biol. Evol.">
        <title>Third-Generation Sequencing Reveals the Adaptive Role of the Epigenome in Three Deep-Sea Polychaetes.</title>
        <authorList>
            <person name="Perez M."/>
            <person name="Aroh O."/>
            <person name="Sun Y."/>
            <person name="Lan Y."/>
            <person name="Juniper S.K."/>
            <person name="Young C.R."/>
            <person name="Angers B."/>
            <person name="Qian P.Y."/>
        </authorList>
    </citation>
    <scope>NUCLEOTIDE SEQUENCE</scope>
    <source>
        <strain evidence="8">P08H-3</strain>
    </source>
</reference>
<dbReference type="InterPro" id="IPR036872">
    <property type="entry name" value="CH_dom_sf"/>
</dbReference>
<dbReference type="GO" id="GO:0005516">
    <property type="term" value="F:calmodulin binding"/>
    <property type="evidence" value="ECO:0007669"/>
    <property type="project" value="UniProtKB-KW"/>
</dbReference>
<dbReference type="AlphaFoldDB" id="A0AAD9IZ97"/>
<dbReference type="PRINTS" id="PR00889">
    <property type="entry name" value="CALPONIN"/>
</dbReference>
<evidence type="ECO:0000256" key="6">
    <source>
        <dbReference type="RuleBase" id="RU361224"/>
    </source>
</evidence>
<proteinExistence type="inferred from homology"/>
<comment type="similarity">
    <text evidence="1 6">Belongs to the calponin family.</text>
</comment>
<keyword evidence="3 6" id="KW-0112">Calmodulin-binding</keyword>
<dbReference type="PROSITE" id="PS01052">
    <property type="entry name" value="CALPONIN_1"/>
    <property type="match status" value="1"/>
</dbReference>
<keyword evidence="9" id="KW-1185">Reference proteome</keyword>
<dbReference type="GO" id="GO:0007015">
    <property type="term" value="P:actin filament organization"/>
    <property type="evidence" value="ECO:0007669"/>
    <property type="project" value="TreeGrafter"/>
</dbReference>
<organism evidence="8 9">
    <name type="scientific">Paralvinella palmiformis</name>
    <dbReference type="NCBI Taxonomy" id="53620"/>
    <lineage>
        <taxon>Eukaryota</taxon>
        <taxon>Metazoa</taxon>
        <taxon>Spiralia</taxon>
        <taxon>Lophotrochozoa</taxon>
        <taxon>Annelida</taxon>
        <taxon>Polychaeta</taxon>
        <taxon>Sedentaria</taxon>
        <taxon>Canalipalpata</taxon>
        <taxon>Terebellida</taxon>
        <taxon>Terebelliformia</taxon>
        <taxon>Alvinellidae</taxon>
        <taxon>Paralvinella</taxon>
    </lineage>
</organism>
<dbReference type="SMART" id="SM00033">
    <property type="entry name" value="CH"/>
    <property type="match status" value="1"/>
</dbReference>
<dbReference type="Gene3D" id="1.10.418.10">
    <property type="entry name" value="Calponin-like domain"/>
    <property type="match status" value="1"/>
</dbReference>
<dbReference type="SUPFAM" id="SSF47576">
    <property type="entry name" value="Calponin-homology domain, CH-domain"/>
    <property type="match status" value="1"/>
</dbReference>
<dbReference type="Pfam" id="PF00307">
    <property type="entry name" value="CH"/>
    <property type="match status" value="1"/>
</dbReference>
<dbReference type="EMBL" id="JAODUP010000908">
    <property type="protein sequence ID" value="KAK2142835.1"/>
    <property type="molecule type" value="Genomic_DNA"/>
</dbReference>
<sequence>MANRPRGYGLTAEIKNKMASKYDEDMEREARDWMEAVVGEPLKNMSCFHLRVQMFWFLSSKRLANILRPPVKFNTSGLAFKQMENIGKFLDACEKYGLMKTDLFQTVDLYEAQNMWQVVLCIHALGRKAQVNGFDGPALGPKEAQKNVREFTEGQLRAGEGIIGLQAGTNKVASQSGMSFGTQRHINDIKIESATPEGQNIIGLQMGTNAGATQSGLNFGKPRGINAPNL</sequence>
<evidence type="ECO:0000256" key="5">
    <source>
        <dbReference type="ARBA" id="ARBA00025109"/>
    </source>
</evidence>
<evidence type="ECO:0000256" key="3">
    <source>
        <dbReference type="ARBA" id="ARBA00022860"/>
    </source>
</evidence>
<dbReference type="PANTHER" id="PTHR47385:SF14">
    <property type="entry name" value="TRANSGELIN"/>
    <property type="match status" value="1"/>
</dbReference>
<comment type="caution">
    <text evidence="8">The sequence shown here is derived from an EMBL/GenBank/DDBJ whole genome shotgun (WGS) entry which is preliminary data.</text>
</comment>
<evidence type="ECO:0000313" key="9">
    <source>
        <dbReference type="Proteomes" id="UP001208570"/>
    </source>
</evidence>
<dbReference type="InterPro" id="IPR001997">
    <property type="entry name" value="Calponin/LIMCH1"/>
</dbReference>
<comment type="function">
    <text evidence="5 6">Thin filament-associated protein that is implicated in the regulation and modulation of smooth muscle contraction. It is capable of binding to actin, calmodulin and tropomyosin. The interaction of calponin with actin inhibits the actomyosin Mg-ATPase activity.</text>
</comment>
<evidence type="ECO:0000259" key="7">
    <source>
        <dbReference type="PROSITE" id="PS50021"/>
    </source>
</evidence>
<dbReference type="Pfam" id="PF00402">
    <property type="entry name" value="Calponin"/>
    <property type="match status" value="2"/>
</dbReference>
<dbReference type="InterPro" id="IPR050606">
    <property type="entry name" value="Calponin-like"/>
</dbReference>
<feature type="domain" description="Calponin-homology (CH)" evidence="7">
    <location>
        <begin position="24"/>
        <end position="129"/>
    </location>
</feature>
<keyword evidence="4 6" id="KW-0009">Actin-binding</keyword>
<evidence type="ECO:0000256" key="4">
    <source>
        <dbReference type="ARBA" id="ARBA00023203"/>
    </source>
</evidence>
<keyword evidence="2" id="KW-0677">Repeat</keyword>
<protein>
    <recommendedName>
        <fullName evidence="6">Calponin</fullName>
    </recommendedName>
</protein>
<dbReference type="GO" id="GO:0031032">
    <property type="term" value="P:actomyosin structure organization"/>
    <property type="evidence" value="ECO:0007669"/>
    <property type="project" value="InterPro"/>
</dbReference>
<evidence type="ECO:0000256" key="2">
    <source>
        <dbReference type="ARBA" id="ARBA00022737"/>
    </source>
</evidence>
<dbReference type="GO" id="GO:0015629">
    <property type="term" value="C:actin cytoskeleton"/>
    <property type="evidence" value="ECO:0007669"/>
    <property type="project" value="TreeGrafter"/>
</dbReference>
<evidence type="ECO:0000313" key="8">
    <source>
        <dbReference type="EMBL" id="KAK2142835.1"/>
    </source>
</evidence>
<dbReference type="PANTHER" id="PTHR47385">
    <property type="entry name" value="CALPONIN"/>
    <property type="match status" value="1"/>
</dbReference>
<dbReference type="PRINTS" id="PR00888">
    <property type="entry name" value="SM22CALPONIN"/>
</dbReference>
<dbReference type="InterPro" id="IPR001715">
    <property type="entry name" value="CH_dom"/>
</dbReference>
<name>A0AAD9IZ97_9ANNE</name>
<dbReference type="PROSITE" id="PS50021">
    <property type="entry name" value="CH"/>
    <property type="match status" value="1"/>
</dbReference>
<dbReference type="PROSITE" id="PS51122">
    <property type="entry name" value="CALPONIN_2"/>
    <property type="match status" value="2"/>
</dbReference>
<gene>
    <name evidence="8" type="ORF">LSH36_908g01053</name>
</gene>
<dbReference type="InterPro" id="IPR003096">
    <property type="entry name" value="SM22_calponin"/>
</dbReference>